<evidence type="ECO:0000256" key="9">
    <source>
        <dbReference type="SAM" id="Coils"/>
    </source>
</evidence>
<gene>
    <name evidence="10" type="ORF">KOW79_014326</name>
</gene>
<dbReference type="AlphaFoldDB" id="A0A9D3NL73"/>
<accession>A0A9D3NL73</accession>
<evidence type="ECO:0000256" key="1">
    <source>
        <dbReference type="ARBA" id="ARBA00008060"/>
    </source>
</evidence>
<comment type="subunit">
    <text evidence="8">Component of the swi5-sfr1 complex.</text>
</comment>
<dbReference type="PANTHER" id="PTHR28529">
    <property type="entry name" value="DNA REPAIR PROTEIN SWI5 HOMOLOG"/>
    <property type="match status" value="1"/>
</dbReference>
<dbReference type="GO" id="GO:0034974">
    <property type="term" value="C:Swi5-Swi2 complex"/>
    <property type="evidence" value="ECO:0007669"/>
    <property type="project" value="TreeGrafter"/>
</dbReference>
<dbReference type="PANTHER" id="PTHR28529:SF2">
    <property type="entry name" value="DNA REPAIR PROTEIN SWI5 HOMOLOG"/>
    <property type="match status" value="1"/>
</dbReference>
<dbReference type="InterPro" id="IPR010760">
    <property type="entry name" value="DNA-repair_Swi5"/>
</dbReference>
<keyword evidence="5" id="KW-0234">DNA repair</keyword>
<protein>
    <recommendedName>
        <fullName evidence="2">DNA repair protein SWI5 homolog</fullName>
    </recommendedName>
    <alternativeName>
        <fullName evidence="6">Protein SAE3 homolog</fullName>
    </alternativeName>
</protein>
<evidence type="ECO:0000256" key="5">
    <source>
        <dbReference type="ARBA" id="ARBA00023204"/>
    </source>
</evidence>
<dbReference type="Gene3D" id="1.20.5.170">
    <property type="match status" value="1"/>
</dbReference>
<evidence type="ECO:0000256" key="4">
    <source>
        <dbReference type="ARBA" id="ARBA00023054"/>
    </source>
</evidence>
<name>A0A9D3NL73_9TELE</name>
<dbReference type="Pfam" id="PF07061">
    <property type="entry name" value="Swi5"/>
    <property type="match status" value="1"/>
</dbReference>
<keyword evidence="3" id="KW-0227">DNA damage</keyword>
<evidence type="ECO:0000313" key="10">
    <source>
        <dbReference type="EMBL" id="KAG7322980.1"/>
    </source>
</evidence>
<evidence type="ECO:0000256" key="7">
    <source>
        <dbReference type="ARBA" id="ARBA00059338"/>
    </source>
</evidence>
<evidence type="ECO:0000313" key="11">
    <source>
        <dbReference type="Proteomes" id="UP000824219"/>
    </source>
</evidence>
<dbReference type="FunFam" id="1.20.5.170:FF:000056">
    <property type="entry name" value="DNA repair protein SWI5 homolog"/>
    <property type="match status" value="1"/>
</dbReference>
<dbReference type="OrthoDB" id="255837at2759"/>
<comment type="similarity">
    <text evidence="1">Belongs to the SWI5/SAE3 family.</text>
</comment>
<dbReference type="GO" id="GO:0032798">
    <property type="term" value="C:Swi5-Sfr1 complex"/>
    <property type="evidence" value="ECO:0007669"/>
    <property type="project" value="UniProtKB-ARBA"/>
</dbReference>
<proteinExistence type="inferred from homology"/>
<keyword evidence="4 9" id="KW-0175">Coiled coil</keyword>
<evidence type="ECO:0000256" key="2">
    <source>
        <dbReference type="ARBA" id="ARBA00019825"/>
    </source>
</evidence>
<dbReference type="Proteomes" id="UP000824219">
    <property type="component" value="Linkage Group LG16"/>
</dbReference>
<evidence type="ECO:0000256" key="6">
    <source>
        <dbReference type="ARBA" id="ARBA00030081"/>
    </source>
</evidence>
<reference evidence="10 11" key="1">
    <citation type="submission" date="2021-06" db="EMBL/GenBank/DDBJ databases">
        <title>Chromosome-level genome assembly of the red-tail catfish (Hemibagrus wyckioides).</title>
        <authorList>
            <person name="Shao F."/>
        </authorList>
    </citation>
    <scope>NUCLEOTIDE SEQUENCE [LARGE SCALE GENOMIC DNA]</scope>
    <source>
        <strain evidence="10">EC202008001</strain>
        <tissue evidence="10">Blood</tissue>
    </source>
</reference>
<comment type="function">
    <text evidence="7">Component of the SWI5-SFR1 complex, a complex required for double-strand break repair via homologous recombination.</text>
</comment>
<sequence>MDSETGQNIKFDLDGDKALKFTPQRGGTSLASRKRTLQSGCKKVYSSFKSPVQVSSTLNNGVCMEEEIRELQNTLMQLDSDIKLLENEGVCVHELDLHINLLHEYNDIKDIAQTLLGRLAGLRSVTTRDLYARFSMELDD</sequence>
<evidence type="ECO:0000256" key="8">
    <source>
        <dbReference type="ARBA" id="ARBA00064461"/>
    </source>
</evidence>
<dbReference type="EMBL" id="JAHKSW010000016">
    <property type="protein sequence ID" value="KAG7322980.1"/>
    <property type="molecule type" value="Genomic_DNA"/>
</dbReference>
<comment type="caution">
    <text evidence="10">The sequence shown here is derived from an EMBL/GenBank/DDBJ whole genome shotgun (WGS) entry which is preliminary data.</text>
</comment>
<keyword evidence="11" id="KW-1185">Reference proteome</keyword>
<organism evidence="10 11">
    <name type="scientific">Hemibagrus wyckioides</name>
    <dbReference type="NCBI Taxonomy" id="337641"/>
    <lineage>
        <taxon>Eukaryota</taxon>
        <taxon>Metazoa</taxon>
        <taxon>Chordata</taxon>
        <taxon>Craniata</taxon>
        <taxon>Vertebrata</taxon>
        <taxon>Euteleostomi</taxon>
        <taxon>Actinopterygii</taxon>
        <taxon>Neopterygii</taxon>
        <taxon>Teleostei</taxon>
        <taxon>Ostariophysi</taxon>
        <taxon>Siluriformes</taxon>
        <taxon>Bagridae</taxon>
        <taxon>Hemibagrus</taxon>
    </lineage>
</organism>
<feature type="coiled-coil region" evidence="9">
    <location>
        <begin position="61"/>
        <end position="88"/>
    </location>
</feature>
<evidence type="ECO:0000256" key="3">
    <source>
        <dbReference type="ARBA" id="ARBA00022763"/>
    </source>
</evidence>
<dbReference type="GO" id="GO:0000724">
    <property type="term" value="P:double-strand break repair via homologous recombination"/>
    <property type="evidence" value="ECO:0007669"/>
    <property type="project" value="TreeGrafter"/>
</dbReference>